<dbReference type="Gene3D" id="3.40.50.2000">
    <property type="entry name" value="Glycogen Phosphorylase B"/>
    <property type="match status" value="2"/>
</dbReference>
<keyword evidence="5" id="KW-1185">Reference proteome</keyword>
<name>A0ABQ4ECX1_9ACTN</name>
<dbReference type="InterPro" id="IPR028098">
    <property type="entry name" value="Glyco_trans_4-like_N"/>
</dbReference>
<keyword evidence="1 4" id="KW-0328">Glycosyltransferase</keyword>
<dbReference type="PANTHER" id="PTHR45947:SF3">
    <property type="entry name" value="SULFOQUINOVOSYL TRANSFERASE SQD2"/>
    <property type="match status" value="1"/>
</dbReference>
<evidence type="ECO:0000259" key="3">
    <source>
        <dbReference type="Pfam" id="PF13439"/>
    </source>
</evidence>
<keyword evidence="2" id="KW-0808">Transferase</keyword>
<sequence>MRIGIVCPYSFEVPGGVQNHVIDLAEALIGLGHEVSVLAPADEDSPLPPYVVSAGRSVPFPYNGSVARITFGPVSTARVRRWLARGQFDVLHVHEPFALSLSLLAVLSARGPVVATFHTAMTRSRALAAAQGVLQFVLERITARIAVSALARKVQVEHLDGGAVEIPNGVAVAKFADAEPLPGWPGPCGPGEGGTLGFLGRFTEPRKGFGVLREAFVSLAAQRPGLRLLVAGPGDVAELHEGVPEGLRDRITFLGQVSEPDKARMLRSVHLYVAPNIGGESFGMILTEAMAAGTTVVASDLDAFRRVLDGGRAGELFPTGDAVALRNTLAGLLDDPARRAELSACAREVVGAFDWPVVARRVLEVYATAIEATDGRVFDEEWIGPA</sequence>
<evidence type="ECO:0000256" key="2">
    <source>
        <dbReference type="ARBA" id="ARBA00022679"/>
    </source>
</evidence>
<dbReference type="RefSeq" id="WP_203870877.1">
    <property type="nucleotide sequence ID" value="NZ_BONW01000044.1"/>
</dbReference>
<dbReference type="Pfam" id="PF13692">
    <property type="entry name" value="Glyco_trans_1_4"/>
    <property type="match status" value="1"/>
</dbReference>
<organism evidence="4 5">
    <name type="scientific">Plantactinospora endophytica</name>
    <dbReference type="NCBI Taxonomy" id="673535"/>
    <lineage>
        <taxon>Bacteria</taxon>
        <taxon>Bacillati</taxon>
        <taxon>Actinomycetota</taxon>
        <taxon>Actinomycetes</taxon>
        <taxon>Micromonosporales</taxon>
        <taxon>Micromonosporaceae</taxon>
        <taxon>Plantactinospora</taxon>
    </lineage>
</organism>
<feature type="domain" description="Glycosyltransferase subfamily 4-like N-terminal" evidence="3">
    <location>
        <begin position="14"/>
        <end position="172"/>
    </location>
</feature>
<dbReference type="InterPro" id="IPR050194">
    <property type="entry name" value="Glycosyltransferase_grp1"/>
</dbReference>
<dbReference type="CDD" id="cd03801">
    <property type="entry name" value="GT4_PimA-like"/>
    <property type="match status" value="1"/>
</dbReference>
<evidence type="ECO:0000256" key="1">
    <source>
        <dbReference type="ARBA" id="ARBA00022676"/>
    </source>
</evidence>
<dbReference type="SUPFAM" id="SSF53756">
    <property type="entry name" value="UDP-Glycosyltransferase/glycogen phosphorylase"/>
    <property type="match status" value="1"/>
</dbReference>
<dbReference type="GO" id="GO:0016757">
    <property type="term" value="F:glycosyltransferase activity"/>
    <property type="evidence" value="ECO:0007669"/>
    <property type="project" value="UniProtKB-KW"/>
</dbReference>
<gene>
    <name evidence="4" type="ORF">Pen02_74950</name>
</gene>
<reference evidence="4 5" key="1">
    <citation type="submission" date="2021-01" db="EMBL/GenBank/DDBJ databases">
        <title>Whole genome shotgun sequence of Plantactinospora endophytica NBRC 110450.</title>
        <authorList>
            <person name="Komaki H."/>
            <person name="Tamura T."/>
        </authorList>
    </citation>
    <scope>NUCLEOTIDE SEQUENCE [LARGE SCALE GENOMIC DNA]</scope>
    <source>
        <strain evidence="4 5">NBRC 110450</strain>
    </source>
</reference>
<proteinExistence type="predicted"/>
<comment type="caution">
    <text evidence="4">The sequence shown here is derived from an EMBL/GenBank/DDBJ whole genome shotgun (WGS) entry which is preliminary data.</text>
</comment>
<accession>A0ABQ4ECX1</accession>
<dbReference type="Pfam" id="PF13439">
    <property type="entry name" value="Glyco_transf_4"/>
    <property type="match status" value="1"/>
</dbReference>
<protein>
    <submittedName>
        <fullName evidence="4">GDP-mannose-dependent alpha-(1-2)-phosphatidylinositol mannosyltransferase</fullName>
    </submittedName>
</protein>
<evidence type="ECO:0000313" key="4">
    <source>
        <dbReference type="EMBL" id="GIG92559.1"/>
    </source>
</evidence>
<dbReference type="PANTHER" id="PTHR45947">
    <property type="entry name" value="SULFOQUINOVOSYL TRANSFERASE SQD2"/>
    <property type="match status" value="1"/>
</dbReference>
<dbReference type="EMBL" id="BONW01000044">
    <property type="protein sequence ID" value="GIG92559.1"/>
    <property type="molecule type" value="Genomic_DNA"/>
</dbReference>
<evidence type="ECO:0000313" key="5">
    <source>
        <dbReference type="Proteomes" id="UP000646749"/>
    </source>
</evidence>
<dbReference type="Proteomes" id="UP000646749">
    <property type="component" value="Unassembled WGS sequence"/>
</dbReference>